<feature type="region of interest" description="Disordered" evidence="4">
    <location>
        <begin position="1"/>
        <end position="23"/>
    </location>
</feature>
<dbReference type="VEuPathDB" id="FungiDB:TRIVIDRAFT_159892"/>
<dbReference type="GO" id="GO:0008270">
    <property type="term" value="F:zinc ion binding"/>
    <property type="evidence" value="ECO:0007669"/>
    <property type="project" value="InterPro"/>
</dbReference>
<dbReference type="GO" id="GO:0003677">
    <property type="term" value="F:DNA binding"/>
    <property type="evidence" value="ECO:0007669"/>
    <property type="project" value="InterPro"/>
</dbReference>
<evidence type="ECO:0000256" key="2">
    <source>
        <dbReference type="ARBA" id="ARBA00022723"/>
    </source>
</evidence>
<organism evidence="7 8">
    <name type="scientific">Hypocrea virens (strain Gv29-8 / FGSC 10586)</name>
    <name type="common">Gliocladium virens</name>
    <name type="synonym">Trichoderma virens</name>
    <dbReference type="NCBI Taxonomy" id="413071"/>
    <lineage>
        <taxon>Eukaryota</taxon>
        <taxon>Fungi</taxon>
        <taxon>Dikarya</taxon>
        <taxon>Ascomycota</taxon>
        <taxon>Pezizomycotina</taxon>
        <taxon>Sordariomycetes</taxon>
        <taxon>Hypocreomycetidae</taxon>
        <taxon>Hypocreales</taxon>
        <taxon>Hypocreaceae</taxon>
        <taxon>Trichoderma</taxon>
    </lineage>
</organism>
<reference evidence="7 8" key="1">
    <citation type="journal article" date="2011" name="Genome Biol.">
        <title>Comparative genome sequence analysis underscores mycoparasitism as the ancestral life style of Trichoderma.</title>
        <authorList>
            <person name="Kubicek C.P."/>
            <person name="Herrera-Estrella A."/>
            <person name="Seidl-Seiboth V."/>
            <person name="Martinez D.A."/>
            <person name="Druzhinina I.S."/>
            <person name="Thon M."/>
            <person name="Zeilinger S."/>
            <person name="Casas-Flores S."/>
            <person name="Horwitz B.A."/>
            <person name="Mukherjee P.K."/>
            <person name="Mukherjee M."/>
            <person name="Kredics L."/>
            <person name="Alcaraz L.D."/>
            <person name="Aerts A."/>
            <person name="Antal Z."/>
            <person name="Atanasova L."/>
            <person name="Cervantes-Badillo M.G."/>
            <person name="Challacombe J."/>
            <person name="Chertkov O."/>
            <person name="McCluskey K."/>
            <person name="Coulpier F."/>
            <person name="Deshpande N."/>
            <person name="von Doehren H."/>
            <person name="Ebbole D.J."/>
            <person name="Esquivel-Naranjo E.U."/>
            <person name="Fekete E."/>
            <person name="Flipphi M."/>
            <person name="Glaser F."/>
            <person name="Gomez-Rodriguez E.Y."/>
            <person name="Gruber S."/>
            <person name="Han C."/>
            <person name="Henrissat B."/>
            <person name="Hermosa R."/>
            <person name="Hernandez-Onate M."/>
            <person name="Karaffa L."/>
            <person name="Kosti I."/>
            <person name="Le Crom S."/>
            <person name="Lindquist E."/>
            <person name="Lucas S."/>
            <person name="Luebeck M."/>
            <person name="Luebeck P.S."/>
            <person name="Margeot A."/>
            <person name="Metz B."/>
            <person name="Misra M."/>
            <person name="Nevalainen H."/>
            <person name="Omann M."/>
            <person name="Packer N."/>
            <person name="Perrone G."/>
            <person name="Uresti-Rivera E.E."/>
            <person name="Salamov A."/>
            <person name="Schmoll M."/>
            <person name="Seiboth B."/>
            <person name="Shapiro H."/>
            <person name="Sukno S."/>
            <person name="Tamayo-Ramos J.A."/>
            <person name="Tisch D."/>
            <person name="Wiest A."/>
            <person name="Wilkinson H.H."/>
            <person name="Zhang M."/>
            <person name="Coutinho P.M."/>
            <person name="Kenerley C.M."/>
            <person name="Monte E."/>
            <person name="Baker S.E."/>
            <person name="Grigoriev I.V."/>
        </authorList>
    </citation>
    <scope>NUCLEOTIDE SEQUENCE [LARGE SCALE GENOMIC DNA]</scope>
    <source>
        <strain evidence="8">Gv29-8 / FGSC 10586</strain>
    </source>
</reference>
<dbReference type="SUPFAM" id="SSF57701">
    <property type="entry name" value="Zn2/Cys6 DNA-binding domain"/>
    <property type="match status" value="1"/>
</dbReference>
<comment type="caution">
    <text evidence="7">The sequence shown here is derived from an EMBL/GenBank/DDBJ whole genome shotgun (WGS) entry which is preliminary data.</text>
</comment>
<dbReference type="STRING" id="413071.G9N541"/>
<dbReference type="OrthoDB" id="5344325at2759"/>
<sequence>MGQPGRGASSNPGGTAATTNQSSTLERFKHACSECQRRKQKCNRIYPCIHCQSRGAERLCKYIEKPCNDSSNNNIASGNVDSLGQNSAAVGSESSDRLLPGLSGDDDLTLPSLDAEVSPLLELPDLLMKKNGILTRKFSNCHCPFIDALALSFFQNVNPHYGMIHRTDFGREYNRWWKKKDANKPLPVPWTCLLLMICACACQHLPIDIQKKLEKMLGASCQELTESFHYSARYLYSSMPADRHHKNNVLWMLHSTYWYKAEAMFAEACHVFYTAVREAQVLGMPSYHVIYGVPNFELEIRRRAWCVIDSWDWQIASGLCRKTMIDHSACSGKRPSLTLERDGEFSPLMHMNMQSDLIHRLAGRFPSPSQVQTRSEIMEYKDMIDEWMLNFPPIFALVDPDTSNDKRQAWIEYHRHYNYTMGYMMVLNPFRPHMALPYNDKSSEEELELRRIAVDLTLHLVQVLDNWLKFLTFRDGRFHFIIFSLVDAATVLSNMVLNDKTNTLPRRDDVYRTIKTALVLQRKLYFLSDSAKLGFRMVQRIAR</sequence>
<keyword evidence="5" id="KW-0812">Transmembrane</keyword>
<dbReference type="PANTHER" id="PTHR31001:SF84">
    <property type="entry name" value="FUNGAL SPECIFIC TRANSCRIPTION FACTOR"/>
    <property type="match status" value="1"/>
</dbReference>
<dbReference type="Proteomes" id="UP000007115">
    <property type="component" value="Unassembled WGS sequence"/>
</dbReference>
<gene>
    <name evidence="7" type="ORF">TRIVIDRAFT_159892</name>
</gene>
<feature type="domain" description="Zn(2)-C6 fungal-type" evidence="6">
    <location>
        <begin position="31"/>
        <end position="62"/>
    </location>
</feature>
<dbReference type="RefSeq" id="XP_013952088.1">
    <property type="nucleotide sequence ID" value="XM_014096613.1"/>
</dbReference>
<evidence type="ECO:0000259" key="6">
    <source>
        <dbReference type="PROSITE" id="PS50048"/>
    </source>
</evidence>
<feature type="compositionally biased region" description="Polar residues" evidence="4">
    <location>
        <begin position="8"/>
        <end position="23"/>
    </location>
</feature>
<dbReference type="GO" id="GO:0005634">
    <property type="term" value="C:nucleus"/>
    <property type="evidence" value="ECO:0007669"/>
    <property type="project" value="UniProtKB-SubCell"/>
</dbReference>
<dbReference type="InterPro" id="IPR036864">
    <property type="entry name" value="Zn2-C6_fun-type_DNA-bd_sf"/>
</dbReference>
<dbReference type="InterPro" id="IPR007219">
    <property type="entry name" value="XnlR_reg_dom"/>
</dbReference>
<dbReference type="HOGENOM" id="CLU_012800_3_1_1"/>
<dbReference type="InterPro" id="IPR001138">
    <property type="entry name" value="Zn2Cys6_DnaBD"/>
</dbReference>
<evidence type="ECO:0000313" key="7">
    <source>
        <dbReference type="EMBL" id="EHK17886.1"/>
    </source>
</evidence>
<evidence type="ECO:0000256" key="4">
    <source>
        <dbReference type="SAM" id="MobiDB-lite"/>
    </source>
</evidence>
<evidence type="ECO:0000256" key="5">
    <source>
        <dbReference type="SAM" id="Phobius"/>
    </source>
</evidence>
<name>G9N541_HYPVG</name>
<comment type="subcellular location">
    <subcellularLocation>
        <location evidence="1">Nucleus</location>
    </subcellularLocation>
</comment>
<proteinExistence type="predicted"/>
<keyword evidence="3" id="KW-0539">Nucleus</keyword>
<dbReference type="OMA" id="HLLNIQW"/>
<keyword evidence="5" id="KW-1133">Transmembrane helix</keyword>
<keyword evidence="5" id="KW-0472">Membrane</keyword>
<dbReference type="eggNOG" id="ENOG502S8A9">
    <property type="taxonomic scope" value="Eukaryota"/>
</dbReference>
<dbReference type="CDD" id="cd00067">
    <property type="entry name" value="GAL4"/>
    <property type="match status" value="1"/>
</dbReference>
<dbReference type="CDD" id="cd12148">
    <property type="entry name" value="fungal_TF_MHR"/>
    <property type="match status" value="1"/>
</dbReference>
<dbReference type="GeneID" id="25788461"/>
<dbReference type="GO" id="GO:0000981">
    <property type="term" value="F:DNA-binding transcription factor activity, RNA polymerase II-specific"/>
    <property type="evidence" value="ECO:0007669"/>
    <property type="project" value="InterPro"/>
</dbReference>
<dbReference type="AlphaFoldDB" id="G9N541"/>
<dbReference type="SMART" id="SM00066">
    <property type="entry name" value="GAL4"/>
    <property type="match status" value="1"/>
</dbReference>
<evidence type="ECO:0000313" key="8">
    <source>
        <dbReference type="Proteomes" id="UP000007115"/>
    </source>
</evidence>
<protein>
    <recommendedName>
        <fullName evidence="6">Zn(2)-C6 fungal-type domain-containing protein</fullName>
    </recommendedName>
</protein>
<dbReference type="PROSITE" id="PS50048">
    <property type="entry name" value="ZN2_CY6_FUNGAL_2"/>
    <property type="match status" value="1"/>
</dbReference>
<dbReference type="InParanoid" id="G9N541"/>
<evidence type="ECO:0000256" key="3">
    <source>
        <dbReference type="ARBA" id="ARBA00023242"/>
    </source>
</evidence>
<accession>G9N541</accession>
<keyword evidence="2" id="KW-0479">Metal-binding</keyword>
<dbReference type="Pfam" id="PF04082">
    <property type="entry name" value="Fungal_trans"/>
    <property type="match status" value="1"/>
</dbReference>
<dbReference type="Gene3D" id="4.10.240.10">
    <property type="entry name" value="Zn(2)-C6 fungal-type DNA-binding domain"/>
    <property type="match status" value="1"/>
</dbReference>
<evidence type="ECO:0000256" key="1">
    <source>
        <dbReference type="ARBA" id="ARBA00004123"/>
    </source>
</evidence>
<dbReference type="InterPro" id="IPR050613">
    <property type="entry name" value="Sec_Metabolite_Reg"/>
</dbReference>
<feature type="non-terminal residue" evidence="7">
    <location>
        <position position="543"/>
    </location>
</feature>
<keyword evidence="8" id="KW-1185">Reference proteome</keyword>
<dbReference type="PANTHER" id="PTHR31001">
    <property type="entry name" value="UNCHARACTERIZED TRANSCRIPTIONAL REGULATORY PROTEIN"/>
    <property type="match status" value="1"/>
</dbReference>
<dbReference type="EMBL" id="ABDF02000087">
    <property type="protein sequence ID" value="EHK17886.1"/>
    <property type="molecule type" value="Genomic_DNA"/>
</dbReference>
<feature type="transmembrane region" description="Helical" evidence="5">
    <location>
        <begin position="478"/>
        <end position="497"/>
    </location>
</feature>
<dbReference type="GO" id="GO:0006351">
    <property type="term" value="P:DNA-templated transcription"/>
    <property type="evidence" value="ECO:0007669"/>
    <property type="project" value="InterPro"/>
</dbReference>